<feature type="region of interest" description="Disordered" evidence="1">
    <location>
        <begin position="742"/>
        <end position="768"/>
    </location>
</feature>
<feature type="region of interest" description="Disordered" evidence="1">
    <location>
        <begin position="999"/>
        <end position="1025"/>
    </location>
</feature>
<dbReference type="AlphaFoldDB" id="A0A9P6R2L0"/>
<gene>
    <name evidence="2" type="ORF">BGZ99_010329</name>
</gene>
<feature type="compositionally biased region" description="Polar residues" evidence="1">
    <location>
        <begin position="654"/>
        <end position="665"/>
    </location>
</feature>
<feature type="compositionally biased region" description="Polar residues" evidence="1">
    <location>
        <begin position="433"/>
        <end position="442"/>
    </location>
</feature>
<keyword evidence="3" id="KW-1185">Reference proteome</keyword>
<feature type="region of interest" description="Disordered" evidence="1">
    <location>
        <begin position="694"/>
        <end position="724"/>
    </location>
</feature>
<evidence type="ECO:0000256" key="1">
    <source>
        <dbReference type="SAM" id="MobiDB-lite"/>
    </source>
</evidence>
<accession>A0A9P6R2L0</accession>
<feature type="region of interest" description="Disordered" evidence="1">
    <location>
        <begin position="356"/>
        <end position="376"/>
    </location>
</feature>
<organism evidence="2 3">
    <name type="scientific">Dissophora globulifera</name>
    <dbReference type="NCBI Taxonomy" id="979702"/>
    <lineage>
        <taxon>Eukaryota</taxon>
        <taxon>Fungi</taxon>
        <taxon>Fungi incertae sedis</taxon>
        <taxon>Mucoromycota</taxon>
        <taxon>Mortierellomycotina</taxon>
        <taxon>Mortierellomycetes</taxon>
        <taxon>Mortierellales</taxon>
        <taxon>Mortierellaceae</taxon>
        <taxon>Dissophora</taxon>
    </lineage>
</organism>
<evidence type="ECO:0000313" key="3">
    <source>
        <dbReference type="Proteomes" id="UP000738325"/>
    </source>
</evidence>
<sequence length="1133" mass="120871">MTLLHSEDGTLSSQQVLGYEENGTSYRKASGFQESELLPLEDTDVQRPQQRHAFHNRQTSRNTDRTDGLDEVGFGAHIDKSVAAAGDHVSLDMFVVKSDLMKVVDIKVSLVETIQVFSLMDHDDACSVISPRASRARVFGIPGDQNEHTDQEYTSSSRRRLVDTYVCKIAKDYVPAQSEESHANGNHLKGYYEDYEDFRTAKSLSVYKIGMRIPETALTVSDRELLQVDYMFVIKFFFKGRMGAFLELPIEIVSQYNHNRISTISGAISCVSNSVQIALPPVPILVRRTESFLTDSNTTESSNTLQSKAVDPEAESCRDGRIDGIDSSCRTDSFIIQNCDEAISAARGSRTSLQKLVDSGTTANEPVMAPTGKETPLPRLSVSVASAKANIVQDSSTTVAKKTLPTTDGPSSDRVKHATSLDTGKKAPLHSWGTGSNSPKSAIEYKSSSAVAGRKEGQDIVSRSGLSKAESEACKSNVARITAALMGKELAATASSKNSVGLKKSSTLNSAVSSNGVPKIIVNSGRSKRGTTNSTSSNSTFNTFKSNSTLTSNSTRRSSLQDKDLSSPDDQAASVIKPAPFPNSKVSVSSVTSAGTSEVASPTLPLLFDLTSAALPSSPTVNVPAPIAIPVRVSTSGNSSGNTNSVGNNGQGIGTLTSAVTSPSSAVNGFKDTGASLQQQQLLYARRNRASSIQSTSASSNFSGSTDDSSSLDSSNDSRSTHNNNGLVAKIAKSLSSPLLRSRAGSASGGLTAMTSPNSSSTNLHSVSPQQQSTAFTLAATTLSALTLLSSVGQAAVASEGATCNRNMGAVGMAHSGTSNGSSQHQQYGRRLYQSSPSALQPLTSCLKKRRESAPAITVTTSLSTGLNGARKKVTFAKGTTPLSSPTASQVFFPETEYCPKTGQPYHHQFQQRQQFSSYGSSSPTPAFYSQQQGLLTPKGFNVAFTRAAAAALPAIGTSVITRTATQMVRSPKDTLPISATTVGAIMNGTQIADAELMMGGKSPSSATPRSRMYHPFDSHPSRLSPLEKQHLGFQIKTQSPMSASHTGLDSDQEQGRSARRGTDVEDEDDEEDDEDDDEDIEYEDEDDSEDDDERETDEQRIERRRQARAAWLAKYGDAFKQVYGAVPELPPI</sequence>
<feature type="compositionally biased region" description="Basic and acidic residues" evidence="1">
    <location>
        <begin position="1054"/>
        <end position="1064"/>
    </location>
</feature>
<feature type="compositionally biased region" description="Polar residues" evidence="1">
    <location>
        <begin position="400"/>
        <end position="410"/>
    </location>
</feature>
<feature type="compositionally biased region" description="Basic and acidic residues" evidence="1">
    <location>
        <begin position="1015"/>
        <end position="1025"/>
    </location>
</feature>
<feature type="region of interest" description="Disordered" evidence="1">
    <location>
        <begin position="400"/>
        <end position="442"/>
    </location>
</feature>
<evidence type="ECO:0000313" key="2">
    <source>
        <dbReference type="EMBL" id="KAG0311186.1"/>
    </source>
</evidence>
<feature type="compositionally biased region" description="Low complexity" evidence="1">
    <location>
        <begin position="636"/>
        <end position="648"/>
    </location>
</feature>
<feature type="compositionally biased region" description="Acidic residues" evidence="1">
    <location>
        <begin position="1065"/>
        <end position="1097"/>
    </location>
</feature>
<dbReference type="EMBL" id="JAAAIP010000959">
    <property type="protein sequence ID" value="KAG0311186.1"/>
    <property type="molecule type" value="Genomic_DNA"/>
</dbReference>
<feature type="compositionally biased region" description="Low complexity" evidence="1">
    <location>
        <begin position="694"/>
        <end position="718"/>
    </location>
</feature>
<dbReference type="Proteomes" id="UP000738325">
    <property type="component" value="Unassembled WGS sequence"/>
</dbReference>
<feature type="compositionally biased region" description="Low complexity" evidence="1">
    <location>
        <begin position="909"/>
        <end position="924"/>
    </location>
</feature>
<dbReference type="OrthoDB" id="2438315at2759"/>
<feature type="region of interest" description="Disordered" evidence="1">
    <location>
        <begin position="520"/>
        <end position="588"/>
    </location>
</feature>
<feature type="compositionally biased region" description="Low complexity" evidence="1">
    <location>
        <begin position="530"/>
        <end position="558"/>
    </location>
</feature>
<feature type="region of interest" description="Disordered" evidence="1">
    <location>
        <begin position="636"/>
        <end position="665"/>
    </location>
</feature>
<feature type="region of interest" description="Disordered" evidence="1">
    <location>
        <begin position="1038"/>
        <end position="1107"/>
    </location>
</feature>
<feature type="region of interest" description="Disordered" evidence="1">
    <location>
        <begin position="909"/>
        <end position="930"/>
    </location>
</feature>
<reference evidence="2" key="1">
    <citation type="journal article" date="2020" name="Fungal Divers.">
        <title>Resolving the Mortierellaceae phylogeny through synthesis of multi-gene phylogenetics and phylogenomics.</title>
        <authorList>
            <person name="Vandepol N."/>
            <person name="Liber J."/>
            <person name="Desiro A."/>
            <person name="Na H."/>
            <person name="Kennedy M."/>
            <person name="Barry K."/>
            <person name="Grigoriev I.V."/>
            <person name="Miller A.N."/>
            <person name="O'Donnell K."/>
            <person name="Stajich J.E."/>
            <person name="Bonito G."/>
        </authorList>
    </citation>
    <scope>NUCLEOTIDE SEQUENCE</scope>
    <source>
        <strain evidence="2">REB-010B</strain>
    </source>
</reference>
<feature type="compositionally biased region" description="Polar residues" evidence="1">
    <location>
        <begin position="1038"/>
        <end position="1050"/>
    </location>
</feature>
<protein>
    <submittedName>
        <fullName evidence="2">Uncharacterized protein</fullName>
    </submittedName>
</protein>
<comment type="caution">
    <text evidence="2">The sequence shown here is derived from an EMBL/GenBank/DDBJ whole genome shotgun (WGS) entry which is preliminary data.</text>
</comment>
<name>A0A9P6R2L0_9FUNG</name>
<proteinExistence type="predicted"/>
<feature type="compositionally biased region" description="Polar residues" evidence="1">
    <location>
        <begin position="753"/>
        <end position="768"/>
    </location>
</feature>
<feature type="region of interest" description="Disordered" evidence="1">
    <location>
        <begin position="37"/>
        <end position="68"/>
    </location>
</feature>